<name>A0A5P9XTL6_ACITH</name>
<evidence type="ECO:0000256" key="1">
    <source>
        <dbReference type="SAM" id="Phobius"/>
    </source>
</evidence>
<keyword evidence="1" id="KW-0472">Membrane</keyword>
<dbReference type="Proteomes" id="UP000363590">
    <property type="component" value="Chromosome"/>
</dbReference>
<dbReference type="EMBL" id="CP045571">
    <property type="protein sequence ID" value="QFX97421.1"/>
    <property type="molecule type" value="Genomic_DNA"/>
</dbReference>
<organism evidence="2 3">
    <name type="scientific">Acidithiobacillus thiooxidans ATCC 19377</name>
    <dbReference type="NCBI Taxonomy" id="637390"/>
    <lineage>
        <taxon>Bacteria</taxon>
        <taxon>Pseudomonadati</taxon>
        <taxon>Pseudomonadota</taxon>
        <taxon>Acidithiobacillia</taxon>
        <taxon>Acidithiobacillales</taxon>
        <taxon>Acidithiobacillaceae</taxon>
        <taxon>Acidithiobacillus</taxon>
    </lineage>
</organism>
<keyword evidence="1" id="KW-0812">Transmembrane</keyword>
<accession>A0A5P9XTL6</accession>
<keyword evidence="1" id="KW-1133">Transmembrane helix</keyword>
<gene>
    <name evidence="2" type="ORF">GCD22_03341</name>
</gene>
<evidence type="ECO:0000313" key="2">
    <source>
        <dbReference type="EMBL" id="QFX97421.1"/>
    </source>
</evidence>
<evidence type="ECO:0000313" key="3">
    <source>
        <dbReference type="Proteomes" id="UP000363590"/>
    </source>
</evidence>
<dbReference type="KEGG" id="atx:GCD22_03341"/>
<reference evidence="2 3" key="1">
    <citation type="submission" date="2019-10" db="EMBL/GenBank/DDBJ databases">
        <authorList>
            <person name="Wang R."/>
        </authorList>
    </citation>
    <scope>NUCLEOTIDE SEQUENCE [LARGE SCALE GENOMIC DNA]</scope>
    <source>
        <strain evidence="2 3">ATCC 19377</strain>
    </source>
</reference>
<dbReference type="AlphaFoldDB" id="A0A5P9XTL6"/>
<feature type="transmembrane region" description="Helical" evidence="1">
    <location>
        <begin position="22"/>
        <end position="46"/>
    </location>
</feature>
<sequence length="53" mass="6324">MTILQLFAMAELQNRKPSDDKIIIANLFIRYSFLYVKMWGFVFVMINNCSKYP</sequence>
<protein>
    <submittedName>
        <fullName evidence="2">Uncharacterized protein</fullName>
    </submittedName>
</protein>
<proteinExistence type="predicted"/>